<protein>
    <recommendedName>
        <fullName evidence="4">L-gulonolactone oxidase</fullName>
        <ecNumber evidence="4">1.1.3.8</ecNumber>
    </recommendedName>
</protein>
<dbReference type="InterPro" id="IPR016166">
    <property type="entry name" value="FAD-bd_PCMH"/>
</dbReference>
<feature type="signal peptide" evidence="11">
    <location>
        <begin position="1"/>
        <end position="18"/>
    </location>
</feature>
<comment type="catalytic activity">
    <reaction evidence="10">
        <text>L-gulono-1,4-lactone + O2 = L-ascorbate + H2O2 + H(+)</text>
        <dbReference type="Rhea" id="RHEA:32363"/>
        <dbReference type="ChEBI" id="CHEBI:15378"/>
        <dbReference type="ChEBI" id="CHEBI:15379"/>
        <dbReference type="ChEBI" id="CHEBI:16240"/>
        <dbReference type="ChEBI" id="CHEBI:17587"/>
        <dbReference type="ChEBI" id="CHEBI:38290"/>
        <dbReference type="EC" id="1.1.3.8"/>
    </reaction>
</comment>
<dbReference type="NCBIfam" id="TIGR01677">
    <property type="entry name" value="pln_FAD_oxido"/>
    <property type="match status" value="1"/>
</dbReference>
<dbReference type="GO" id="GO:0019853">
    <property type="term" value="P:L-ascorbic acid biosynthetic process"/>
    <property type="evidence" value="ECO:0007669"/>
    <property type="project" value="UniProtKB-UniPathway"/>
</dbReference>
<evidence type="ECO:0000256" key="10">
    <source>
        <dbReference type="ARBA" id="ARBA00048083"/>
    </source>
</evidence>
<keyword evidence="7 11" id="KW-0732">Signal</keyword>
<evidence type="ECO:0000313" key="14">
    <source>
        <dbReference type="Proteomes" id="UP000000768"/>
    </source>
</evidence>
<dbReference type="InterPro" id="IPR050432">
    <property type="entry name" value="FAD-linked_Oxidoreductases_BP"/>
</dbReference>
<evidence type="ECO:0000313" key="13">
    <source>
        <dbReference type="EMBL" id="EES16250.1"/>
    </source>
</evidence>
<comment type="similarity">
    <text evidence="3">Belongs to the oxygen-dependent FAD-linked oxidoreductase family.</text>
</comment>
<keyword evidence="6" id="KW-0060">Ascorbate biosynthesis</keyword>
<keyword evidence="8" id="KW-0274">FAD</keyword>
<evidence type="ECO:0000256" key="8">
    <source>
        <dbReference type="ARBA" id="ARBA00022827"/>
    </source>
</evidence>
<dbReference type="Pfam" id="PF04030">
    <property type="entry name" value="ALO"/>
    <property type="match status" value="1"/>
</dbReference>
<sequence>MGVFLLLLLACLLIPATTIYLLPANTTPPWEPITCTGGNGTSSCTVTNSIGSFPDRTICRAATAVYPRTEAELVAAVAAAAAAKRKVKVATTHSHSFTKLACPGDGGGDGTVISTRWLNRTVRIDVGRRLLTVESGMLLRDLVEVAAEAGLALPHSPYWSGLTVGGLLATGAHGSSLWGKGSAVHEYVVGMRIVTPAPASQGFAVVRELGADHPDLDAAKVSLGVLGVISQVTLALQPMFKRSVTFLTRDDSDMTEKVSIWGRLHEFGDVTWLPYQRKVVYRQDDRVDVATPGDAINDFLGFRSQAKLSQVTARLLDEWFEEMDADTARCQMARLTMWKVQREAYGFTNDGVSFTGYPMVGFQHRIQASSSCLDTASKHAGGLLQPTCMWDARVRGALFYSSGFSVALSRAPAFVADMQRLRDLNPPAFCGLEGKLGVFMRYVKASSAFLGKAEDSLDFDVVYYRSSTGGALRRHADVVDELEQMALRKYGAVPHWGKNRNFAFDGAIAKYPRAGEFLRVKERFDPEGIFSSEWSDQVLGVEGSPSIVRKGCAIEGLCVCSDDSHCAPEKGYFCRPGKVYMEARVCVFDGDELKRRRSGIVDEL</sequence>
<keyword evidence="9" id="KW-0560">Oxidoreductase</keyword>
<dbReference type="InterPro" id="IPR016171">
    <property type="entry name" value="Vanillyl_alc_oxidase_C-sub2"/>
</dbReference>
<evidence type="ECO:0000256" key="7">
    <source>
        <dbReference type="ARBA" id="ARBA00022729"/>
    </source>
</evidence>
<keyword evidence="5" id="KW-0285">Flavoprotein</keyword>
<dbReference type="GO" id="GO:0050105">
    <property type="term" value="F:L-gulonolactone oxidase activity"/>
    <property type="evidence" value="ECO:0007669"/>
    <property type="project" value="UniProtKB-EC"/>
</dbReference>
<evidence type="ECO:0000256" key="2">
    <source>
        <dbReference type="ARBA" id="ARBA00005147"/>
    </source>
</evidence>
<dbReference type="InterPro" id="IPR007173">
    <property type="entry name" value="ALO_C"/>
</dbReference>
<dbReference type="FunFam" id="3.30.465.10:FF:000033">
    <property type="entry name" value="L-gulonolactone oxidase 5"/>
    <property type="match status" value="1"/>
</dbReference>
<dbReference type="InterPro" id="IPR016164">
    <property type="entry name" value="FAD-linked_Oxase-like_C"/>
</dbReference>
<dbReference type="GO" id="GO:0016020">
    <property type="term" value="C:membrane"/>
    <property type="evidence" value="ECO:0007669"/>
    <property type="project" value="InterPro"/>
</dbReference>
<evidence type="ECO:0000256" key="4">
    <source>
        <dbReference type="ARBA" id="ARBA00013121"/>
    </source>
</evidence>
<dbReference type="Gene3D" id="3.30.465.10">
    <property type="match status" value="1"/>
</dbReference>
<dbReference type="UniPathway" id="UPA00132"/>
<evidence type="ECO:0000256" key="11">
    <source>
        <dbReference type="SAM" id="SignalP"/>
    </source>
</evidence>
<accession>C5YQT6</accession>
<keyword evidence="14" id="KW-1185">Reference proteome</keyword>
<dbReference type="EC" id="1.1.3.8" evidence="4"/>
<evidence type="ECO:0000256" key="9">
    <source>
        <dbReference type="ARBA" id="ARBA00023002"/>
    </source>
</evidence>
<dbReference type="InterPro" id="IPR036318">
    <property type="entry name" value="FAD-bd_PCMH-like_sf"/>
</dbReference>
<dbReference type="InterPro" id="IPR010030">
    <property type="entry name" value="GULO_Plant"/>
</dbReference>
<dbReference type="Proteomes" id="UP000000768">
    <property type="component" value="Chromosome 8"/>
</dbReference>
<dbReference type="SUPFAM" id="SSF56176">
    <property type="entry name" value="FAD-binding/transporter-associated domain-like"/>
    <property type="match status" value="1"/>
</dbReference>
<dbReference type="InterPro" id="IPR055154">
    <property type="entry name" value="GULLO2-like_C"/>
</dbReference>
<dbReference type="GO" id="GO:0003885">
    <property type="term" value="F:D-arabinono-1,4-lactone oxidase activity"/>
    <property type="evidence" value="ECO:0007669"/>
    <property type="project" value="InterPro"/>
</dbReference>
<dbReference type="EMBL" id="CM000767">
    <property type="protein sequence ID" value="EES16250.1"/>
    <property type="molecule type" value="Genomic_DNA"/>
</dbReference>
<dbReference type="Pfam" id="PF22906">
    <property type="entry name" value="GULLO2-like_3rd"/>
    <property type="match status" value="1"/>
</dbReference>
<feature type="domain" description="FAD-binding PCMH-type" evidence="12">
    <location>
        <begin position="57"/>
        <end position="239"/>
    </location>
</feature>
<dbReference type="PANTHER" id="PTHR13878">
    <property type="entry name" value="GULONOLACTONE OXIDASE"/>
    <property type="match status" value="1"/>
</dbReference>
<dbReference type="PROSITE" id="PS51387">
    <property type="entry name" value="FAD_PCMH"/>
    <property type="match status" value="1"/>
</dbReference>
<reference evidence="14" key="2">
    <citation type="journal article" date="2018" name="Plant J.">
        <title>The Sorghum bicolor reference genome: improved assembly, gene annotations, a transcriptome atlas, and signatures of genome organization.</title>
        <authorList>
            <person name="McCormick R.F."/>
            <person name="Truong S.K."/>
            <person name="Sreedasyam A."/>
            <person name="Jenkins J."/>
            <person name="Shu S."/>
            <person name="Sims D."/>
            <person name="Kennedy M."/>
            <person name="Amirebrahimi M."/>
            <person name="Weers B.D."/>
            <person name="McKinley B."/>
            <person name="Mattison A."/>
            <person name="Morishige D.T."/>
            <person name="Grimwood J."/>
            <person name="Schmutz J."/>
            <person name="Mullet J.E."/>
        </authorList>
    </citation>
    <scope>NUCLEOTIDE SEQUENCE [LARGE SCALE GENOMIC DNA]</scope>
    <source>
        <strain evidence="14">cv. BTx623</strain>
    </source>
</reference>
<reference evidence="13 14" key="1">
    <citation type="journal article" date="2009" name="Nature">
        <title>The Sorghum bicolor genome and the diversification of grasses.</title>
        <authorList>
            <person name="Paterson A.H."/>
            <person name="Bowers J.E."/>
            <person name="Bruggmann R."/>
            <person name="Dubchak I."/>
            <person name="Grimwood J."/>
            <person name="Gundlach H."/>
            <person name="Haberer G."/>
            <person name="Hellsten U."/>
            <person name="Mitros T."/>
            <person name="Poliakov A."/>
            <person name="Schmutz J."/>
            <person name="Spannagl M."/>
            <person name="Tang H."/>
            <person name="Wang X."/>
            <person name="Wicker T."/>
            <person name="Bharti A.K."/>
            <person name="Chapman J."/>
            <person name="Feltus F.A."/>
            <person name="Gowik U."/>
            <person name="Grigoriev I.V."/>
            <person name="Lyons E."/>
            <person name="Maher C.A."/>
            <person name="Martis M."/>
            <person name="Narechania A."/>
            <person name="Otillar R.P."/>
            <person name="Penning B.W."/>
            <person name="Salamov A.A."/>
            <person name="Wang Y."/>
            <person name="Zhang L."/>
            <person name="Carpita N.C."/>
            <person name="Freeling M."/>
            <person name="Gingle A.R."/>
            <person name="Hash C.T."/>
            <person name="Keller B."/>
            <person name="Klein P."/>
            <person name="Kresovich S."/>
            <person name="McCann M.C."/>
            <person name="Ming R."/>
            <person name="Peterson D.G."/>
            <person name="Mehboob-ur-Rahman"/>
            <person name="Ware D."/>
            <person name="Westhoff P."/>
            <person name="Mayer K.F."/>
            <person name="Messing J."/>
            <person name="Rokhsar D.S."/>
        </authorList>
    </citation>
    <scope>NUCLEOTIDE SEQUENCE [LARGE SCALE GENOMIC DNA]</scope>
    <source>
        <strain evidence="14">cv. BTx623</strain>
    </source>
</reference>
<feature type="chain" id="PRO_5002960404" description="L-gulonolactone oxidase" evidence="11">
    <location>
        <begin position="19"/>
        <end position="604"/>
    </location>
</feature>
<dbReference type="InterPro" id="IPR016167">
    <property type="entry name" value="FAD-bd_PCMH_sub1"/>
</dbReference>
<comment type="pathway">
    <text evidence="2">Cofactor biosynthesis; L-ascorbate biosynthesis.</text>
</comment>
<dbReference type="GO" id="GO:0016491">
    <property type="term" value="F:oxidoreductase activity"/>
    <property type="evidence" value="ECO:0000318"/>
    <property type="project" value="GO_Central"/>
</dbReference>
<dbReference type="AlphaFoldDB" id="C5YQT6"/>
<comment type="cofactor">
    <cofactor evidence="1">
        <name>FAD</name>
        <dbReference type="ChEBI" id="CHEBI:57692"/>
    </cofactor>
</comment>
<dbReference type="Gene3D" id="3.30.43.10">
    <property type="entry name" value="Uridine Diphospho-n-acetylenolpyruvylglucosamine Reductase, domain 2"/>
    <property type="match status" value="1"/>
</dbReference>
<gene>
    <name evidence="13" type="ORF">SORBI_3008G145900</name>
</gene>
<dbReference type="STRING" id="4558.C5YQT6"/>
<name>C5YQT6_SORBI</name>
<dbReference type="OrthoDB" id="610608at2759"/>
<evidence type="ECO:0000256" key="1">
    <source>
        <dbReference type="ARBA" id="ARBA00001974"/>
    </source>
</evidence>
<evidence type="ECO:0000256" key="6">
    <source>
        <dbReference type="ARBA" id="ARBA00022644"/>
    </source>
</evidence>
<evidence type="ECO:0000256" key="3">
    <source>
        <dbReference type="ARBA" id="ARBA00005466"/>
    </source>
</evidence>
<dbReference type="KEGG" id="sbi:8069704"/>
<dbReference type="InterPro" id="IPR006094">
    <property type="entry name" value="Oxid_FAD_bind_N"/>
</dbReference>
<evidence type="ECO:0000259" key="12">
    <source>
        <dbReference type="PROSITE" id="PS51387"/>
    </source>
</evidence>
<dbReference type="Gramene" id="EES16250">
    <property type="protein sequence ID" value="EES16250"/>
    <property type="gene ID" value="SORBI_3008G145900"/>
</dbReference>
<dbReference type="InterPro" id="IPR016169">
    <property type="entry name" value="FAD-bd_PCMH_sub2"/>
</dbReference>
<dbReference type="SUPFAM" id="SSF55103">
    <property type="entry name" value="FAD-linked oxidases, C-terminal domain"/>
    <property type="match status" value="1"/>
</dbReference>
<dbReference type="Gene3D" id="3.30.70.2520">
    <property type="match status" value="1"/>
</dbReference>
<evidence type="ECO:0000256" key="5">
    <source>
        <dbReference type="ARBA" id="ARBA00022630"/>
    </source>
</evidence>
<dbReference type="Gene3D" id="1.10.45.10">
    <property type="entry name" value="Vanillyl-alcohol Oxidase, Chain A, domain 4"/>
    <property type="match status" value="1"/>
</dbReference>
<organism evidence="13 14">
    <name type="scientific">Sorghum bicolor</name>
    <name type="common">Sorghum</name>
    <name type="synonym">Sorghum vulgare</name>
    <dbReference type="NCBI Taxonomy" id="4558"/>
    <lineage>
        <taxon>Eukaryota</taxon>
        <taxon>Viridiplantae</taxon>
        <taxon>Streptophyta</taxon>
        <taxon>Embryophyta</taxon>
        <taxon>Tracheophyta</taxon>
        <taxon>Spermatophyta</taxon>
        <taxon>Magnoliopsida</taxon>
        <taxon>Liliopsida</taxon>
        <taxon>Poales</taxon>
        <taxon>Poaceae</taxon>
        <taxon>PACMAD clade</taxon>
        <taxon>Panicoideae</taxon>
        <taxon>Andropogonodae</taxon>
        <taxon>Andropogoneae</taxon>
        <taxon>Sorghinae</taxon>
        <taxon>Sorghum</taxon>
    </lineage>
</organism>
<proteinExistence type="inferred from homology"/>
<dbReference type="GO" id="GO:0071949">
    <property type="term" value="F:FAD binding"/>
    <property type="evidence" value="ECO:0007669"/>
    <property type="project" value="InterPro"/>
</dbReference>
<dbReference type="eggNOG" id="KOG4730">
    <property type="taxonomic scope" value="Eukaryota"/>
</dbReference>
<dbReference type="PANTHER" id="PTHR13878:SF166">
    <property type="entry name" value="L-GULONOLACTONE OXIDASE"/>
    <property type="match status" value="1"/>
</dbReference>
<dbReference type="HOGENOM" id="CLU_019762_2_0_1"/>
<dbReference type="Pfam" id="PF01565">
    <property type="entry name" value="FAD_binding_4"/>
    <property type="match status" value="1"/>
</dbReference>
<dbReference type="OMA" id="ANTTPPW"/>
<dbReference type="InParanoid" id="C5YQT6"/>